<dbReference type="EMBL" id="LUKN01003473">
    <property type="protein sequence ID" value="OAQ97387.1"/>
    <property type="molecule type" value="Genomic_DNA"/>
</dbReference>
<dbReference type="InterPro" id="IPR000719">
    <property type="entry name" value="Prot_kinase_dom"/>
</dbReference>
<comment type="caution">
    <text evidence="2">The sequence shown here is derived from an EMBL/GenBank/DDBJ whole genome shotgun (WGS) entry which is preliminary data.</text>
</comment>
<dbReference type="AlphaFoldDB" id="A0A179I3Y1"/>
<sequence>MAASSTVESSDEKPPVLSLQDLTIVEAFDPGATEAKYVTFYQVTPEDELYFGQLFKKKKEITLSEYSAALEHVPDSEIYPTIPQDTPLTIAPDDLDDVSAFIKRPGLNCYEEMKGSDFIPKGVLEETLIMEQVSQTPHPSIVGYRGCRVRRGRITALVLQRLDKTLQQHALESAVAYLHSLGLAHNDINPGNIMARRGMPVLIDFGSCQPFGGRLQSLGTPGWYEEVFFTSQAKHDLYALRKLRKWLEKPE</sequence>
<name>A0A179I3Y1_CORDF</name>
<dbReference type="GO" id="GO:0005524">
    <property type="term" value="F:ATP binding"/>
    <property type="evidence" value="ECO:0007669"/>
    <property type="project" value="InterPro"/>
</dbReference>
<evidence type="ECO:0000313" key="2">
    <source>
        <dbReference type="EMBL" id="OAQ97387.1"/>
    </source>
</evidence>
<dbReference type="GO" id="GO:0004672">
    <property type="term" value="F:protein kinase activity"/>
    <property type="evidence" value="ECO:0007669"/>
    <property type="project" value="InterPro"/>
</dbReference>
<proteinExistence type="predicted"/>
<dbReference type="Proteomes" id="UP000243081">
    <property type="component" value="Unassembled WGS sequence"/>
</dbReference>
<dbReference type="InterPro" id="IPR011009">
    <property type="entry name" value="Kinase-like_dom_sf"/>
</dbReference>
<protein>
    <recommendedName>
        <fullName evidence="1">Protein kinase domain-containing protein</fullName>
    </recommendedName>
</protein>
<organism evidence="2 3">
    <name type="scientific">Cordyceps confragosa</name>
    <name type="common">Lecanicillium lecanii</name>
    <dbReference type="NCBI Taxonomy" id="2714763"/>
    <lineage>
        <taxon>Eukaryota</taxon>
        <taxon>Fungi</taxon>
        <taxon>Dikarya</taxon>
        <taxon>Ascomycota</taxon>
        <taxon>Pezizomycotina</taxon>
        <taxon>Sordariomycetes</taxon>
        <taxon>Hypocreomycetidae</taxon>
        <taxon>Hypocreales</taxon>
        <taxon>Cordycipitaceae</taxon>
        <taxon>Akanthomyces</taxon>
    </lineage>
</organism>
<dbReference type="OrthoDB" id="4864377at2759"/>
<dbReference type="Gene3D" id="1.10.510.10">
    <property type="entry name" value="Transferase(Phosphotransferase) domain 1"/>
    <property type="match status" value="1"/>
</dbReference>
<reference evidence="2 3" key="1">
    <citation type="submission" date="2016-03" db="EMBL/GenBank/DDBJ databases">
        <title>Fine-scale spatial genetic structure of a fungal parasite of coffee scale insects.</title>
        <authorList>
            <person name="Jackson D."/>
            <person name="Zemenick K.A."/>
            <person name="Malloure B."/>
            <person name="Quandt C.A."/>
            <person name="James T.Y."/>
        </authorList>
    </citation>
    <scope>NUCLEOTIDE SEQUENCE [LARGE SCALE GENOMIC DNA]</scope>
    <source>
        <strain evidence="2 3">UM487</strain>
    </source>
</reference>
<dbReference type="OMA" id="CQPFGKR"/>
<gene>
    <name evidence="2" type="ORF">LLEC1_04214</name>
</gene>
<dbReference type="PROSITE" id="PS50011">
    <property type="entry name" value="PROTEIN_KINASE_DOM"/>
    <property type="match status" value="1"/>
</dbReference>
<evidence type="ECO:0000259" key="1">
    <source>
        <dbReference type="PROSITE" id="PS50011"/>
    </source>
</evidence>
<evidence type="ECO:0000313" key="3">
    <source>
        <dbReference type="Proteomes" id="UP000243081"/>
    </source>
</evidence>
<dbReference type="SUPFAM" id="SSF56112">
    <property type="entry name" value="Protein kinase-like (PK-like)"/>
    <property type="match status" value="1"/>
</dbReference>
<feature type="domain" description="Protein kinase" evidence="1">
    <location>
        <begin position="40"/>
        <end position="251"/>
    </location>
</feature>
<accession>A0A179I3Y1</accession>
<keyword evidence="3" id="KW-1185">Reference proteome</keyword>